<dbReference type="AlphaFoldDB" id="A0A9Q8SIK0"/>
<evidence type="ECO:0000256" key="5">
    <source>
        <dbReference type="ARBA" id="ARBA00022723"/>
    </source>
</evidence>
<dbReference type="FunFam" id="3.40.50.80:FF:000023">
    <property type="entry name" value="Putative ferric-chelate reductase"/>
    <property type="match status" value="1"/>
</dbReference>
<dbReference type="RefSeq" id="XP_049139656.1">
    <property type="nucleotide sequence ID" value="XM_049282513.1"/>
</dbReference>
<dbReference type="InterPro" id="IPR039261">
    <property type="entry name" value="FNR_nucleotide-bd"/>
</dbReference>
<dbReference type="Pfam" id="PF01794">
    <property type="entry name" value="Ferric_reduct"/>
    <property type="match status" value="1"/>
</dbReference>
<dbReference type="GO" id="GO:0006879">
    <property type="term" value="P:intracellular iron ion homeostasis"/>
    <property type="evidence" value="ECO:0007669"/>
    <property type="project" value="TreeGrafter"/>
</dbReference>
<evidence type="ECO:0000256" key="1">
    <source>
        <dbReference type="ARBA" id="ARBA00004141"/>
    </source>
</evidence>
<dbReference type="InterPro" id="IPR013112">
    <property type="entry name" value="FAD-bd_8"/>
</dbReference>
<keyword evidence="11 12" id="KW-0472">Membrane</keyword>
<dbReference type="GO" id="GO:0006826">
    <property type="term" value="P:iron ion transport"/>
    <property type="evidence" value="ECO:0007669"/>
    <property type="project" value="TreeGrafter"/>
</dbReference>
<evidence type="ECO:0000256" key="2">
    <source>
        <dbReference type="ARBA" id="ARBA00006278"/>
    </source>
</evidence>
<keyword evidence="6" id="KW-0862">Zinc</keyword>
<keyword evidence="4 12" id="KW-0812">Transmembrane</keyword>
<evidence type="ECO:0000259" key="14">
    <source>
        <dbReference type="PROSITE" id="PS51792"/>
    </source>
</evidence>
<keyword evidence="8 12" id="KW-1133">Transmembrane helix</keyword>
<evidence type="ECO:0000256" key="4">
    <source>
        <dbReference type="ARBA" id="ARBA00022692"/>
    </source>
</evidence>
<dbReference type="Gene3D" id="3.40.50.80">
    <property type="entry name" value="Nucleotide-binding domain of ferredoxin-NADP reductase (FNR) module"/>
    <property type="match status" value="1"/>
</dbReference>
<keyword evidence="9" id="KW-0560">Oxidoreductase</keyword>
<name>A0A9Q8SIK0_9PEZI</name>
<dbReference type="KEGG" id="clup:CLUP02_03493"/>
<dbReference type="SFLD" id="SFLDS00052">
    <property type="entry name" value="Ferric_Reductase_Domain"/>
    <property type="match status" value="1"/>
</dbReference>
<dbReference type="PROSITE" id="PS51792">
    <property type="entry name" value="YIPPEE"/>
    <property type="match status" value="1"/>
</dbReference>
<reference evidence="15" key="1">
    <citation type="journal article" date="2021" name="Mol. Plant Microbe Interact.">
        <title>Complete Genome Sequence of the Plant-Pathogenic Fungus Colletotrichum lupini.</title>
        <authorList>
            <person name="Baroncelli R."/>
            <person name="Pensec F."/>
            <person name="Da Lio D."/>
            <person name="Boufleur T."/>
            <person name="Vicente I."/>
            <person name="Sarrocco S."/>
            <person name="Picot A."/>
            <person name="Baraldi E."/>
            <person name="Sukno S."/>
            <person name="Thon M."/>
            <person name="Le Floch G."/>
        </authorList>
    </citation>
    <scope>NUCLEOTIDE SEQUENCE</scope>
    <source>
        <strain evidence="15">IMI 504893</strain>
    </source>
</reference>
<comment type="subcellular location">
    <subcellularLocation>
        <location evidence="1">Membrane</location>
        <topology evidence="1">Multi-pass membrane protein</topology>
    </subcellularLocation>
</comment>
<dbReference type="CDD" id="cd06186">
    <property type="entry name" value="NOX_Duox_like_FAD_NADP"/>
    <property type="match status" value="1"/>
</dbReference>
<feature type="domain" description="FAD-binding FR-type" evidence="13">
    <location>
        <begin position="307"/>
        <end position="448"/>
    </location>
</feature>
<organism evidence="15 16">
    <name type="scientific">Colletotrichum lupini</name>
    <dbReference type="NCBI Taxonomy" id="145971"/>
    <lineage>
        <taxon>Eukaryota</taxon>
        <taxon>Fungi</taxon>
        <taxon>Dikarya</taxon>
        <taxon>Ascomycota</taxon>
        <taxon>Pezizomycotina</taxon>
        <taxon>Sordariomycetes</taxon>
        <taxon>Hypocreomycetidae</taxon>
        <taxon>Glomerellales</taxon>
        <taxon>Glomerellaceae</taxon>
        <taxon>Colletotrichum</taxon>
        <taxon>Colletotrichum acutatum species complex</taxon>
    </lineage>
</organism>
<dbReference type="InterPro" id="IPR017927">
    <property type="entry name" value="FAD-bd_FR_type"/>
</dbReference>
<keyword evidence="3" id="KW-0813">Transport</keyword>
<feature type="transmembrane region" description="Helical" evidence="12">
    <location>
        <begin position="242"/>
        <end position="260"/>
    </location>
</feature>
<dbReference type="InterPro" id="IPR013130">
    <property type="entry name" value="Fe3_Rdtase_TM_dom"/>
</dbReference>
<feature type="transmembrane region" description="Helical" evidence="12">
    <location>
        <begin position="272"/>
        <end position="291"/>
    </location>
</feature>
<keyword evidence="16" id="KW-1185">Reference proteome</keyword>
<dbReference type="GeneID" id="73337523"/>
<dbReference type="EMBL" id="CP019474">
    <property type="protein sequence ID" value="UQC78019.1"/>
    <property type="molecule type" value="Genomic_DNA"/>
</dbReference>
<evidence type="ECO:0000313" key="15">
    <source>
        <dbReference type="EMBL" id="UQC78019.1"/>
    </source>
</evidence>
<evidence type="ECO:0000256" key="3">
    <source>
        <dbReference type="ARBA" id="ARBA00022448"/>
    </source>
</evidence>
<dbReference type="SUPFAM" id="SSF52343">
    <property type="entry name" value="Ferredoxin reductase-like, C-terminal NADP-linked domain"/>
    <property type="match status" value="1"/>
</dbReference>
<evidence type="ECO:0000313" key="16">
    <source>
        <dbReference type="Proteomes" id="UP000830671"/>
    </source>
</evidence>
<dbReference type="Pfam" id="PF08022">
    <property type="entry name" value="FAD_binding_8"/>
    <property type="match status" value="1"/>
</dbReference>
<feature type="transmembrane region" description="Helical" evidence="12">
    <location>
        <begin position="204"/>
        <end position="222"/>
    </location>
</feature>
<keyword evidence="10" id="KW-0406">Ion transport</keyword>
<dbReference type="GO" id="GO:0005886">
    <property type="term" value="C:plasma membrane"/>
    <property type="evidence" value="ECO:0007669"/>
    <property type="project" value="TreeGrafter"/>
</dbReference>
<keyword evidence="7" id="KW-0249">Electron transport</keyword>
<evidence type="ECO:0000256" key="7">
    <source>
        <dbReference type="ARBA" id="ARBA00022982"/>
    </source>
</evidence>
<dbReference type="InterPro" id="IPR034751">
    <property type="entry name" value="Yippee"/>
</dbReference>
<evidence type="ECO:0000256" key="9">
    <source>
        <dbReference type="ARBA" id="ARBA00023002"/>
    </source>
</evidence>
<evidence type="ECO:0000256" key="10">
    <source>
        <dbReference type="ARBA" id="ARBA00023065"/>
    </source>
</evidence>
<sequence length="939" mass="104130">MAAGGATKSPEEQQAAIDAANENVSLSNYLYYICAAIAAAVIIWRVWTVIVRYVRTVACLNNDNQRYFAQSDSKVSWMKKNILYAPVMSKRHNREIQLSSAINVGTLPSRLQLLFLAGYFATNIAFCVINIPFAGSFAAAASQLRNRTGTLAVVNMVSREQLILMSESQISRKLIPLFLMGGRNNPLIPMLGMSFDTFNLLHRWFGRIVILEALAHTLAWMANTANKSSWQAAITSATTVPFLLFGFVATCAFVAIGIQASSPIRHAFYETFKFLHILLAITAVVGTWYHLQMKALPQLKYMWPVIIFWGGDRVWRAWRVFYGNVGHGGSKALVEALPGNACRVTVTMARPWTFGPGQHAYMYMPSLSLLQSHPFSVAWSEEAEDPMAEKGSLNRQDILAMRKTTMSFIIRARTGMTDTLYRKAAACPEGKMTTTCMVEGPYGGLHSMRSYGTVMLFAGGVGITHQVPHVRDLVAGYANGTVAARKVILIWTIQSPEHLEWIRPWMTEILAMEKRRDVLRIMLFVSRPRSTKEIHSPSSTVQMFPGRPNIETLIKAEQESQVGTMGISVCGPGALSDEVRRAVRDRQHDSAIDFNEEAFSWVSSGFASGDLHVLRSNTSQHKSKGPLSTIPGFFTDPSFRRCLLSARQAAAFLTLPLAQPGPSLTPVLPSEAQLSSRTGDFRRVHGGRASEGYLISPVYLSCTLTSPAHLSVRRIHPAWAHIPLPSPAHPPALRSFSGLQNTYHVNQGNPPSTLSSFCPSVKRFEEEALLLFCSFARSISTTAPNPKLPAAIEWQGFATSHNRSISHRILPAQEETLHIMGLAYNTYHKPGMVHQDILSSLLCIACSNKLWTTQADIASTSLNFRGQHGKAYLFNSVVNIETGEPSERNMTTGRHIVRDITCKQCKETVGWKYDKAYEATEKYKEGKFILEAELLCNVT</sequence>
<dbReference type="InterPro" id="IPR013121">
    <property type="entry name" value="Fe_red_NAD-bd_6"/>
</dbReference>
<accession>A0A9Q8SIK0</accession>
<dbReference type="InterPro" id="IPR051410">
    <property type="entry name" value="Ferric/Cupric_Reductase"/>
</dbReference>
<feature type="domain" description="Yippee" evidence="14">
    <location>
        <begin position="839"/>
        <end position="939"/>
    </location>
</feature>
<evidence type="ECO:0000256" key="12">
    <source>
        <dbReference type="SAM" id="Phobius"/>
    </source>
</evidence>
<dbReference type="PANTHER" id="PTHR32361">
    <property type="entry name" value="FERRIC/CUPRIC REDUCTASE TRANSMEMBRANE COMPONENT"/>
    <property type="match status" value="1"/>
</dbReference>
<evidence type="ECO:0000256" key="8">
    <source>
        <dbReference type="ARBA" id="ARBA00022989"/>
    </source>
</evidence>
<dbReference type="InterPro" id="IPR004910">
    <property type="entry name" value="Yippee/Mis18/Cereblon"/>
</dbReference>
<dbReference type="PANTHER" id="PTHR32361:SF24">
    <property type="entry name" value="REDUCTASE, PUTATIVE (AFU_ORTHOLOGUE AFUA_3G10820)-RELATED"/>
    <property type="match status" value="1"/>
</dbReference>
<dbReference type="Proteomes" id="UP000830671">
    <property type="component" value="Chromosome 2"/>
</dbReference>
<gene>
    <name evidence="15" type="ORF">CLUP02_03493</name>
</gene>
<feature type="transmembrane region" description="Helical" evidence="12">
    <location>
        <begin position="29"/>
        <end position="47"/>
    </location>
</feature>
<proteinExistence type="inferred from homology"/>
<dbReference type="Pfam" id="PF08030">
    <property type="entry name" value="NAD_binding_6"/>
    <property type="match status" value="1"/>
</dbReference>
<keyword evidence="5" id="KW-0479">Metal-binding</keyword>
<comment type="similarity">
    <text evidence="2">Belongs to the ferric reductase (FRE) family.</text>
</comment>
<evidence type="ECO:0000256" key="11">
    <source>
        <dbReference type="ARBA" id="ARBA00023136"/>
    </source>
</evidence>
<protein>
    <submittedName>
        <fullName evidence="15">Ferric reductase like transmembrane component</fullName>
    </submittedName>
</protein>
<dbReference type="GO" id="GO:0046872">
    <property type="term" value="F:metal ion binding"/>
    <property type="evidence" value="ECO:0007669"/>
    <property type="project" value="UniProtKB-KW"/>
</dbReference>
<dbReference type="SFLD" id="SFLDG01168">
    <property type="entry name" value="Ferric_reductase_subgroup_(FRE"/>
    <property type="match status" value="1"/>
</dbReference>
<dbReference type="PROSITE" id="PS51384">
    <property type="entry name" value="FAD_FR"/>
    <property type="match status" value="1"/>
</dbReference>
<evidence type="ECO:0000256" key="6">
    <source>
        <dbReference type="ARBA" id="ARBA00022833"/>
    </source>
</evidence>
<dbReference type="GO" id="GO:0015677">
    <property type="term" value="P:copper ion import"/>
    <property type="evidence" value="ECO:0007669"/>
    <property type="project" value="TreeGrafter"/>
</dbReference>
<dbReference type="GO" id="GO:0000293">
    <property type="term" value="F:ferric-chelate reductase activity"/>
    <property type="evidence" value="ECO:0007669"/>
    <property type="project" value="UniProtKB-ARBA"/>
</dbReference>
<dbReference type="Pfam" id="PF03226">
    <property type="entry name" value="Yippee-Mis18"/>
    <property type="match status" value="1"/>
</dbReference>
<evidence type="ECO:0000259" key="13">
    <source>
        <dbReference type="PROSITE" id="PS51384"/>
    </source>
</evidence>